<feature type="transmembrane region" description="Helical" evidence="1">
    <location>
        <begin position="77"/>
        <end position="103"/>
    </location>
</feature>
<keyword evidence="1" id="KW-0812">Transmembrane</keyword>
<dbReference type="AlphaFoldDB" id="A0A6C0K8H0"/>
<evidence type="ECO:0000256" key="1">
    <source>
        <dbReference type="SAM" id="Phobius"/>
    </source>
</evidence>
<reference evidence="2" key="1">
    <citation type="journal article" date="2020" name="Nature">
        <title>Giant virus diversity and host interactions through global metagenomics.</title>
        <authorList>
            <person name="Schulz F."/>
            <person name="Roux S."/>
            <person name="Paez-Espino D."/>
            <person name="Jungbluth S."/>
            <person name="Walsh D.A."/>
            <person name="Denef V.J."/>
            <person name="McMahon K.D."/>
            <person name="Konstantinidis K.T."/>
            <person name="Eloe-Fadrosh E.A."/>
            <person name="Kyrpides N.C."/>
            <person name="Woyke T."/>
        </authorList>
    </citation>
    <scope>NUCLEOTIDE SEQUENCE</scope>
    <source>
        <strain evidence="2">GVMAG-S-1101178-73</strain>
    </source>
</reference>
<dbReference type="EMBL" id="MN740820">
    <property type="protein sequence ID" value="QHU13451.1"/>
    <property type="molecule type" value="Genomic_DNA"/>
</dbReference>
<proteinExistence type="predicted"/>
<protein>
    <submittedName>
        <fullName evidence="2">Uncharacterized protein</fullName>
    </submittedName>
</protein>
<feature type="transmembrane region" description="Helical" evidence="1">
    <location>
        <begin position="18"/>
        <end position="40"/>
    </location>
</feature>
<evidence type="ECO:0000313" key="2">
    <source>
        <dbReference type="EMBL" id="QHU13451.1"/>
    </source>
</evidence>
<feature type="transmembrane region" description="Helical" evidence="1">
    <location>
        <begin position="47"/>
        <end position="71"/>
    </location>
</feature>
<accession>A0A6C0K8H0</accession>
<keyword evidence="1" id="KW-1133">Transmembrane helix</keyword>
<organism evidence="2">
    <name type="scientific">viral metagenome</name>
    <dbReference type="NCBI Taxonomy" id="1070528"/>
    <lineage>
        <taxon>unclassified sequences</taxon>
        <taxon>metagenomes</taxon>
        <taxon>organismal metagenomes</taxon>
    </lineage>
</organism>
<name>A0A6C0K8H0_9ZZZZ</name>
<keyword evidence="1" id="KW-0472">Membrane</keyword>
<sequence length="147" mass="16421">MYEGFVSNTENDKIVEQIFTILGYSTLTLVVCGALLWAYYTTERNQYLFISVYSLFVLFYAIIIIAIVVINKSNYDALSYAILFGISIFVIFTTFFVGVFFLLKNFNLISSSTTGVAGTRTNIDSLGNNMGIVGNAANAVNAEYRRF</sequence>